<dbReference type="Gene3D" id="3.40.190.10">
    <property type="entry name" value="Periplasmic binding protein-like II"/>
    <property type="match status" value="1"/>
</dbReference>
<dbReference type="PANTHER" id="PTHR43649">
    <property type="entry name" value="ARABINOSE-BINDING PROTEIN-RELATED"/>
    <property type="match status" value="1"/>
</dbReference>
<evidence type="ECO:0000256" key="1">
    <source>
        <dbReference type="ARBA" id="ARBA00004418"/>
    </source>
</evidence>
<dbReference type="SUPFAM" id="SSF53850">
    <property type="entry name" value="Periplasmic binding protein-like II"/>
    <property type="match status" value="1"/>
</dbReference>
<evidence type="ECO:0000256" key="7">
    <source>
        <dbReference type="ARBA" id="ARBA00023136"/>
    </source>
</evidence>
<sequence length="458" mass="51826">MPGKLKKIVPLTKQIVRRLSDEILSGARPAGERLPSLREFAGLYQCSIAVINGAYNCLEEKGLIRRSHGAGTFVADDVRLEHKNFFHAWQAVFDMEPFRKFVERAAPELIINEFPSREYLGNRNYLEWLIQQNTGLAKHPGLIALDEGQLPILADCGVLEPLDELLYRSKILSPEKFPNSLLDAMRYNGKLYALPVNFCLPVLLYNKLRFRQAGRPFPDDHWGWNELLEHAVVLGNQELSLQSLGILFTVSMYASFIFQSGGCFFDLNRNCAIARDEAAEGLMFFSRLMRQEGVVWHHYGDPRDILVKKLASGELAMVLGDSVDYTLLTRIAPPGEWGAQPVPHGSCRAAAVSLRGIGVTSNHPAPEKLLRNLELLFIRNHYADFCRECLALPAYDPVGLGVENFWLEWLKYARPPIQNPSLNVIPMVFETLNQALAQKRELDRSHLLEYQRMINAGL</sequence>
<dbReference type="InterPro" id="IPR036388">
    <property type="entry name" value="WH-like_DNA-bd_sf"/>
</dbReference>
<dbReference type="Pfam" id="PF00392">
    <property type="entry name" value="GntR"/>
    <property type="match status" value="1"/>
</dbReference>
<keyword evidence="9" id="KW-0804">Transcription</keyword>
<protein>
    <submittedName>
        <fullName evidence="12">Carbohydrate ABC transporter substrate-binding protein (CUT1 family)</fullName>
    </submittedName>
</protein>
<evidence type="ECO:0000256" key="4">
    <source>
        <dbReference type="ARBA" id="ARBA00022729"/>
    </source>
</evidence>
<dbReference type="Proteomes" id="UP000245959">
    <property type="component" value="Unassembled WGS sequence"/>
</dbReference>
<keyword evidence="13" id="KW-1185">Reference proteome</keyword>
<dbReference type="OrthoDB" id="9801546at2"/>
<proteinExistence type="inferred from homology"/>
<dbReference type="RefSeq" id="WP_116883060.1">
    <property type="nucleotide sequence ID" value="NZ_CABMMC010000195.1"/>
</dbReference>
<dbReference type="CDD" id="cd07377">
    <property type="entry name" value="WHTH_GntR"/>
    <property type="match status" value="1"/>
</dbReference>
<dbReference type="GO" id="GO:0042597">
    <property type="term" value="C:periplasmic space"/>
    <property type="evidence" value="ECO:0007669"/>
    <property type="project" value="UniProtKB-SubCell"/>
</dbReference>
<evidence type="ECO:0000313" key="12">
    <source>
        <dbReference type="EMBL" id="PVY44735.1"/>
    </source>
</evidence>
<comment type="subcellular location">
    <subcellularLocation>
        <location evidence="1">Periplasm</location>
    </subcellularLocation>
</comment>
<comment type="similarity">
    <text evidence="2">Belongs to the bacterial solute-binding protein 1 family.</text>
</comment>
<dbReference type="GeneID" id="78294383"/>
<evidence type="ECO:0000256" key="9">
    <source>
        <dbReference type="ARBA" id="ARBA00023163"/>
    </source>
</evidence>
<evidence type="ECO:0000259" key="11">
    <source>
        <dbReference type="PROSITE" id="PS50949"/>
    </source>
</evidence>
<organism evidence="12 13">
    <name type="scientific">Victivallis vadensis</name>
    <dbReference type="NCBI Taxonomy" id="172901"/>
    <lineage>
        <taxon>Bacteria</taxon>
        <taxon>Pseudomonadati</taxon>
        <taxon>Lentisphaerota</taxon>
        <taxon>Lentisphaeria</taxon>
        <taxon>Victivallales</taxon>
        <taxon>Victivallaceae</taxon>
        <taxon>Victivallis</taxon>
    </lineage>
</organism>
<dbReference type="Gene3D" id="1.10.10.10">
    <property type="entry name" value="Winged helix-like DNA-binding domain superfamily/Winged helix DNA-binding domain"/>
    <property type="match status" value="1"/>
</dbReference>
<dbReference type="EMBL" id="QEKH01000005">
    <property type="protein sequence ID" value="PVY44735.1"/>
    <property type="molecule type" value="Genomic_DNA"/>
</dbReference>
<dbReference type="PROSITE" id="PS50949">
    <property type="entry name" value="HTH_GNTR"/>
    <property type="match status" value="1"/>
</dbReference>
<keyword evidence="5" id="KW-0805">Transcription regulation</keyword>
<dbReference type="InterPro" id="IPR036390">
    <property type="entry name" value="WH_DNA-bd_sf"/>
</dbReference>
<reference evidence="12 13" key="1">
    <citation type="submission" date="2018-04" db="EMBL/GenBank/DDBJ databases">
        <title>Genomic Encyclopedia of Type Strains, Phase IV (KMG-IV): sequencing the most valuable type-strain genomes for metagenomic binning, comparative biology and taxonomic classification.</title>
        <authorList>
            <person name="Goeker M."/>
        </authorList>
    </citation>
    <scope>NUCLEOTIDE SEQUENCE [LARGE SCALE GENOMIC DNA]</scope>
    <source>
        <strain evidence="12 13">DSM 14823</strain>
    </source>
</reference>
<dbReference type="InterPro" id="IPR050490">
    <property type="entry name" value="Bact_solute-bd_prot1"/>
</dbReference>
<dbReference type="InterPro" id="IPR006059">
    <property type="entry name" value="SBP"/>
</dbReference>
<evidence type="ECO:0000256" key="3">
    <source>
        <dbReference type="ARBA" id="ARBA00022475"/>
    </source>
</evidence>
<dbReference type="SUPFAM" id="SSF46785">
    <property type="entry name" value="Winged helix' DNA-binding domain"/>
    <property type="match status" value="1"/>
</dbReference>
<evidence type="ECO:0000313" key="13">
    <source>
        <dbReference type="Proteomes" id="UP000245959"/>
    </source>
</evidence>
<keyword evidence="4" id="KW-0732">Signal</keyword>
<dbReference type="PANTHER" id="PTHR43649:SF33">
    <property type="entry name" value="POLYGALACTURONAN_RHAMNOGALACTURONAN-BINDING PROTEIN YTCQ"/>
    <property type="match status" value="1"/>
</dbReference>
<feature type="domain" description="HTH gntR-type" evidence="11">
    <location>
        <begin position="9"/>
        <end position="77"/>
    </location>
</feature>
<keyword evidence="3" id="KW-1003">Cell membrane</keyword>
<dbReference type="GO" id="GO:0003700">
    <property type="term" value="F:DNA-binding transcription factor activity"/>
    <property type="evidence" value="ECO:0007669"/>
    <property type="project" value="InterPro"/>
</dbReference>
<dbReference type="SMART" id="SM00345">
    <property type="entry name" value="HTH_GNTR"/>
    <property type="match status" value="1"/>
</dbReference>
<evidence type="ECO:0000256" key="6">
    <source>
        <dbReference type="ARBA" id="ARBA00023125"/>
    </source>
</evidence>
<evidence type="ECO:0000256" key="8">
    <source>
        <dbReference type="ARBA" id="ARBA00023139"/>
    </source>
</evidence>
<keyword evidence="8" id="KW-0564">Palmitate</keyword>
<dbReference type="Pfam" id="PF01547">
    <property type="entry name" value="SBP_bac_1"/>
    <property type="match status" value="1"/>
</dbReference>
<dbReference type="GO" id="GO:0003677">
    <property type="term" value="F:DNA binding"/>
    <property type="evidence" value="ECO:0007669"/>
    <property type="project" value="UniProtKB-KW"/>
</dbReference>
<dbReference type="AlphaFoldDB" id="A0A2U1B7S6"/>
<evidence type="ECO:0000256" key="2">
    <source>
        <dbReference type="ARBA" id="ARBA00008520"/>
    </source>
</evidence>
<dbReference type="InterPro" id="IPR000524">
    <property type="entry name" value="Tscrpt_reg_HTH_GntR"/>
</dbReference>
<keyword evidence="10" id="KW-0449">Lipoprotein</keyword>
<accession>A0A2U1B7S6</accession>
<name>A0A2U1B7S6_9BACT</name>
<evidence type="ECO:0000256" key="5">
    <source>
        <dbReference type="ARBA" id="ARBA00023015"/>
    </source>
</evidence>
<comment type="caution">
    <text evidence="12">The sequence shown here is derived from an EMBL/GenBank/DDBJ whole genome shotgun (WGS) entry which is preliminary data.</text>
</comment>
<gene>
    <name evidence="12" type="ORF">C8D82_10564</name>
</gene>
<keyword evidence="7" id="KW-0472">Membrane</keyword>
<keyword evidence="6" id="KW-0238">DNA-binding</keyword>
<evidence type="ECO:0000256" key="10">
    <source>
        <dbReference type="ARBA" id="ARBA00023288"/>
    </source>
</evidence>